<dbReference type="InterPro" id="IPR050298">
    <property type="entry name" value="Gram-neg_bact_OMP"/>
</dbReference>
<dbReference type="GO" id="GO:0006811">
    <property type="term" value="P:monoatomic ion transport"/>
    <property type="evidence" value="ECO:0007669"/>
    <property type="project" value="UniProtKB-KW"/>
</dbReference>
<evidence type="ECO:0000256" key="2">
    <source>
        <dbReference type="ARBA" id="ARBA00011233"/>
    </source>
</evidence>
<comment type="subunit">
    <text evidence="2">Homotrimer.</text>
</comment>
<dbReference type="PANTHER" id="PTHR34501">
    <property type="entry name" value="PROTEIN YDDL-RELATED"/>
    <property type="match status" value="1"/>
</dbReference>
<dbReference type="Pfam" id="PF13609">
    <property type="entry name" value="Porin_4"/>
    <property type="match status" value="1"/>
</dbReference>
<evidence type="ECO:0000256" key="1">
    <source>
        <dbReference type="ARBA" id="ARBA00004571"/>
    </source>
</evidence>
<accession>A0A316EX73</accession>
<keyword evidence="5" id="KW-0812">Transmembrane</keyword>
<evidence type="ECO:0000256" key="3">
    <source>
        <dbReference type="ARBA" id="ARBA00022448"/>
    </source>
</evidence>
<dbReference type="RefSeq" id="WP_109581059.1">
    <property type="nucleotide sequence ID" value="NZ_QGGT01000001.1"/>
</dbReference>
<reference evidence="13 14" key="1">
    <citation type="submission" date="2018-05" db="EMBL/GenBank/DDBJ databases">
        <title>Genomic Encyclopedia of Type Strains, Phase IV (KMG-V): Genome sequencing to study the core and pangenomes of soil and plant-associated prokaryotes.</title>
        <authorList>
            <person name="Whitman W."/>
        </authorList>
    </citation>
    <scope>NUCLEOTIDE SEQUENCE [LARGE SCALE GENOMIC DNA]</scope>
    <source>
        <strain evidence="13 14">SLV-132</strain>
    </source>
</reference>
<keyword evidence="3" id="KW-0813">Transport</keyword>
<feature type="domain" description="Porin" evidence="12">
    <location>
        <begin position="15"/>
        <end position="337"/>
    </location>
</feature>
<dbReference type="SUPFAM" id="SSF56935">
    <property type="entry name" value="Porins"/>
    <property type="match status" value="1"/>
</dbReference>
<evidence type="ECO:0000256" key="7">
    <source>
        <dbReference type="ARBA" id="ARBA00023065"/>
    </source>
</evidence>
<gene>
    <name evidence="13" type="ORF">C7419_1011206</name>
</gene>
<protein>
    <submittedName>
        <fullName evidence="13">Putative porin</fullName>
    </submittedName>
</protein>
<keyword evidence="7" id="KW-0406">Ion transport</keyword>
<dbReference type="GO" id="GO:0046930">
    <property type="term" value="C:pore complex"/>
    <property type="evidence" value="ECO:0007669"/>
    <property type="project" value="UniProtKB-KW"/>
</dbReference>
<dbReference type="AlphaFoldDB" id="A0A316EX73"/>
<dbReference type="GO" id="GO:0009279">
    <property type="term" value="C:cell outer membrane"/>
    <property type="evidence" value="ECO:0007669"/>
    <property type="project" value="UniProtKB-SubCell"/>
</dbReference>
<evidence type="ECO:0000256" key="11">
    <source>
        <dbReference type="SAM" id="SignalP"/>
    </source>
</evidence>
<sequence>MNRLHLLYRSLLTGVALAATSVAALAQSVTLYGVIDTGVEYMNGIGPARHSVTKVPNLTGTVPSRWGMRGTEELGGGLKSVFVLESGFAPDAGTSGQGNRLFGRQAYVGLADSWGQVAVGRQYTMLFWATLDADVFGPNVYGTGSLDSYLPNARADNAISYKGKFGGLTLGATYSFGRDSVNAGPSPVGTICAGENAADKRACREWSALVLYETSRFGVSAAYDSLRGGPGAFGGLTRSSLRDDRLSLGGYMLIDRAKLGAGWIRRDNRGSVTPRSDLWYAGALYDITPVINIGAQVNYLRFHDSGNKAVLYALRGVYSLSKRTSLYATAGYIDNGGQAAFSVSLNAAGATPGPGRGQFGTMLGIKHTF</sequence>
<evidence type="ECO:0000259" key="12">
    <source>
        <dbReference type="Pfam" id="PF13609"/>
    </source>
</evidence>
<dbReference type="Proteomes" id="UP000245754">
    <property type="component" value="Unassembled WGS sequence"/>
</dbReference>
<evidence type="ECO:0000256" key="4">
    <source>
        <dbReference type="ARBA" id="ARBA00022452"/>
    </source>
</evidence>
<organism evidence="13 14">
    <name type="scientific">Cupriavidus plantarum</name>
    <dbReference type="NCBI Taxonomy" id="942865"/>
    <lineage>
        <taxon>Bacteria</taxon>
        <taxon>Pseudomonadati</taxon>
        <taxon>Pseudomonadota</taxon>
        <taxon>Betaproteobacteria</taxon>
        <taxon>Burkholderiales</taxon>
        <taxon>Burkholderiaceae</taxon>
        <taxon>Cupriavidus</taxon>
    </lineage>
</organism>
<feature type="signal peptide" evidence="11">
    <location>
        <begin position="1"/>
        <end position="26"/>
    </location>
</feature>
<evidence type="ECO:0000256" key="5">
    <source>
        <dbReference type="ARBA" id="ARBA00022692"/>
    </source>
</evidence>
<dbReference type="PANTHER" id="PTHR34501:SF9">
    <property type="entry name" value="MAJOR OUTER MEMBRANE PROTEIN P.IA"/>
    <property type="match status" value="1"/>
</dbReference>
<name>A0A316EX73_9BURK</name>
<keyword evidence="6 11" id="KW-0732">Signal</keyword>
<dbReference type="InterPro" id="IPR023614">
    <property type="entry name" value="Porin_dom_sf"/>
</dbReference>
<comment type="caution">
    <text evidence="13">The sequence shown here is derived from an EMBL/GenBank/DDBJ whole genome shotgun (WGS) entry which is preliminary data.</text>
</comment>
<feature type="chain" id="PRO_5016308176" evidence="11">
    <location>
        <begin position="27"/>
        <end position="369"/>
    </location>
</feature>
<keyword evidence="9" id="KW-0472">Membrane</keyword>
<evidence type="ECO:0000313" key="13">
    <source>
        <dbReference type="EMBL" id="PWK37324.1"/>
    </source>
</evidence>
<dbReference type="Gene3D" id="2.40.160.10">
    <property type="entry name" value="Porin"/>
    <property type="match status" value="1"/>
</dbReference>
<keyword evidence="4" id="KW-1134">Transmembrane beta strand</keyword>
<keyword evidence="10" id="KW-0998">Cell outer membrane</keyword>
<comment type="subcellular location">
    <subcellularLocation>
        <location evidence="1">Cell outer membrane</location>
        <topology evidence="1">Multi-pass membrane protein</topology>
    </subcellularLocation>
</comment>
<dbReference type="GO" id="GO:0015288">
    <property type="term" value="F:porin activity"/>
    <property type="evidence" value="ECO:0007669"/>
    <property type="project" value="UniProtKB-KW"/>
</dbReference>
<evidence type="ECO:0000256" key="8">
    <source>
        <dbReference type="ARBA" id="ARBA00023114"/>
    </source>
</evidence>
<dbReference type="InterPro" id="IPR033900">
    <property type="entry name" value="Gram_neg_porin_domain"/>
</dbReference>
<keyword evidence="14" id="KW-1185">Reference proteome</keyword>
<evidence type="ECO:0000256" key="6">
    <source>
        <dbReference type="ARBA" id="ARBA00022729"/>
    </source>
</evidence>
<evidence type="ECO:0000313" key="14">
    <source>
        <dbReference type="Proteomes" id="UP000245754"/>
    </source>
</evidence>
<evidence type="ECO:0000256" key="10">
    <source>
        <dbReference type="ARBA" id="ARBA00023237"/>
    </source>
</evidence>
<dbReference type="EMBL" id="QGGT01000001">
    <property type="protein sequence ID" value="PWK37324.1"/>
    <property type="molecule type" value="Genomic_DNA"/>
</dbReference>
<dbReference type="CDD" id="cd00342">
    <property type="entry name" value="gram_neg_porins"/>
    <property type="match status" value="1"/>
</dbReference>
<proteinExistence type="predicted"/>
<keyword evidence="8" id="KW-0626">Porin</keyword>
<evidence type="ECO:0000256" key="9">
    <source>
        <dbReference type="ARBA" id="ARBA00023136"/>
    </source>
</evidence>